<feature type="compositionally biased region" description="Basic and acidic residues" evidence="1">
    <location>
        <begin position="652"/>
        <end position="668"/>
    </location>
</feature>
<reference evidence="4 5" key="1">
    <citation type="journal article" date="2010" name="Nature">
        <title>Genome sequencing and analysis of the model grass Brachypodium distachyon.</title>
        <authorList>
            <consortium name="International Brachypodium Initiative"/>
        </authorList>
    </citation>
    <scope>NUCLEOTIDE SEQUENCE [LARGE SCALE GENOMIC DNA]</scope>
    <source>
        <strain evidence="4 5">Bd21</strain>
    </source>
</reference>
<evidence type="ECO:0000259" key="2">
    <source>
        <dbReference type="Pfam" id="PF04782"/>
    </source>
</evidence>
<reference evidence="5" key="3">
    <citation type="submission" date="2018-08" db="UniProtKB">
        <authorList>
            <consortium name="EnsemblPlants"/>
        </authorList>
    </citation>
    <scope>IDENTIFICATION</scope>
    <source>
        <strain evidence="5">cv. Bd21</strain>
    </source>
</reference>
<dbReference type="Gramene" id="KQJ93592">
    <property type="protein sequence ID" value="KQJ93592"/>
    <property type="gene ID" value="BRADI_3g05583v3"/>
</dbReference>
<evidence type="ECO:0000256" key="1">
    <source>
        <dbReference type="SAM" id="MobiDB-lite"/>
    </source>
</evidence>
<dbReference type="Proteomes" id="UP000008810">
    <property type="component" value="Chromosome 3"/>
</dbReference>
<dbReference type="InterPro" id="IPR006868">
    <property type="entry name" value="DUF630"/>
</dbReference>
<dbReference type="GeneID" id="104583946"/>
<evidence type="ECO:0000313" key="6">
    <source>
        <dbReference type="Proteomes" id="UP000008810"/>
    </source>
</evidence>
<feature type="region of interest" description="Disordered" evidence="1">
    <location>
        <begin position="594"/>
        <end position="615"/>
    </location>
</feature>
<dbReference type="KEGG" id="bdi:104583946"/>
<keyword evidence="6" id="KW-1185">Reference proteome</keyword>
<dbReference type="PANTHER" id="PTHR21450">
    <property type="entry name" value="PROTEIN ALTERED PHOSPHATE STARVATION RESPONSE 1"/>
    <property type="match status" value="1"/>
</dbReference>
<dbReference type="OrthoDB" id="663995at2759"/>
<gene>
    <name evidence="5" type="primary">LOC104583946</name>
    <name evidence="4" type="ORF">BRADI_3g05583v3</name>
</gene>
<feature type="region of interest" description="Disordered" evidence="1">
    <location>
        <begin position="645"/>
        <end position="668"/>
    </location>
</feature>
<dbReference type="FunCoup" id="A0A0Q3J5W2">
    <property type="interactions" value="817"/>
</dbReference>
<protein>
    <recommendedName>
        <fullName evidence="7">DUF630 domain-containing protein</fullName>
    </recommendedName>
</protein>
<dbReference type="RefSeq" id="XP_014757122.1">
    <property type="nucleotide sequence ID" value="XM_014901636.2"/>
</dbReference>
<evidence type="ECO:0000259" key="3">
    <source>
        <dbReference type="Pfam" id="PF04783"/>
    </source>
</evidence>
<accession>A0A0Q3J5W2</accession>
<evidence type="ECO:0000313" key="5">
    <source>
        <dbReference type="EnsemblPlants" id="KQJ93592"/>
    </source>
</evidence>
<dbReference type="EnsemblPlants" id="KQJ93592">
    <property type="protein sequence ID" value="KQJ93592"/>
    <property type="gene ID" value="BRADI_3g05583v3"/>
</dbReference>
<feature type="region of interest" description="Disordered" evidence="1">
    <location>
        <begin position="482"/>
        <end position="503"/>
    </location>
</feature>
<dbReference type="Pfam" id="PF04783">
    <property type="entry name" value="DUF630"/>
    <property type="match status" value="1"/>
</dbReference>
<evidence type="ECO:0008006" key="7">
    <source>
        <dbReference type="Google" id="ProtNLM"/>
    </source>
</evidence>
<name>A0A0Q3J5W2_BRADI</name>
<dbReference type="PANTHER" id="PTHR21450:SF26">
    <property type="entry name" value="LEUCINE ZIPPER PROTEIN-LIKE"/>
    <property type="match status" value="1"/>
</dbReference>
<proteinExistence type="predicted"/>
<feature type="domain" description="DUF632" evidence="2">
    <location>
        <begin position="283"/>
        <end position="586"/>
    </location>
</feature>
<feature type="compositionally biased region" description="Basic and acidic residues" evidence="1">
    <location>
        <begin position="230"/>
        <end position="245"/>
    </location>
</feature>
<evidence type="ECO:0000313" key="4">
    <source>
        <dbReference type="EMBL" id="KQJ93592.1"/>
    </source>
</evidence>
<organism evidence="4">
    <name type="scientific">Brachypodium distachyon</name>
    <name type="common">Purple false brome</name>
    <name type="synonym">Trachynia distachya</name>
    <dbReference type="NCBI Taxonomy" id="15368"/>
    <lineage>
        <taxon>Eukaryota</taxon>
        <taxon>Viridiplantae</taxon>
        <taxon>Streptophyta</taxon>
        <taxon>Embryophyta</taxon>
        <taxon>Tracheophyta</taxon>
        <taxon>Spermatophyta</taxon>
        <taxon>Magnoliopsida</taxon>
        <taxon>Liliopsida</taxon>
        <taxon>Poales</taxon>
        <taxon>Poaceae</taxon>
        <taxon>BOP clade</taxon>
        <taxon>Pooideae</taxon>
        <taxon>Stipodae</taxon>
        <taxon>Brachypodieae</taxon>
        <taxon>Brachypodium</taxon>
    </lineage>
</organism>
<reference evidence="4" key="2">
    <citation type="submission" date="2017-06" db="EMBL/GenBank/DDBJ databases">
        <title>WGS assembly of Brachypodium distachyon.</title>
        <authorList>
            <consortium name="The International Brachypodium Initiative"/>
            <person name="Lucas S."/>
            <person name="Harmon-Smith M."/>
            <person name="Lail K."/>
            <person name="Tice H."/>
            <person name="Grimwood J."/>
            <person name="Bruce D."/>
            <person name="Barry K."/>
            <person name="Shu S."/>
            <person name="Lindquist E."/>
            <person name="Wang M."/>
            <person name="Pitluck S."/>
            <person name="Vogel J.P."/>
            <person name="Garvin D.F."/>
            <person name="Mockler T.C."/>
            <person name="Schmutz J."/>
            <person name="Rokhsar D."/>
            <person name="Bevan M.W."/>
        </authorList>
    </citation>
    <scope>NUCLEOTIDE SEQUENCE</scope>
    <source>
        <strain evidence="4">Bd21</strain>
    </source>
</reference>
<dbReference type="EMBL" id="CM000882">
    <property type="protein sequence ID" value="KQJ93592.1"/>
    <property type="molecule type" value="Genomic_DNA"/>
</dbReference>
<dbReference type="Pfam" id="PF04782">
    <property type="entry name" value="DUF632"/>
    <property type="match status" value="1"/>
</dbReference>
<dbReference type="STRING" id="15368.A0A0Q3J5W2"/>
<dbReference type="InterPro" id="IPR006867">
    <property type="entry name" value="DUF632"/>
</dbReference>
<feature type="region of interest" description="Disordered" evidence="1">
    <location>
        <begin position="315"/>
        <end position="344"/>
    </location>
</feature>
<dbReference type="AlphaFoldDB" id="A0A0Q3J5W2"/>
<feature type="domain" description="DUF630" evidence="3">
    <location>
        <begin position="1"/>
        <end position="60"/>
    </location>
</feature>
<sequence>MGCSSSKPRLEEEEAVRACHERRGFVKKAVAQRHLLASSHVAYLQSLRRVSLALFYYLAEDEHLHFLQQQYQGDPPTLLCRHLPASPDTKKNVFVVNCLRQGGAPVHPLVVEQYWDEQDEGAQNAVVEGFFFGSLPVIDVPDSSSPSPSRPPPPGWDLFWADPFSSLPGRDRYVNYGVEVEEAKDEDQEGDEEMPELEEATDDDDDGGGGSSGDEEGESEEEEEEAAEGGEVKLKAMEDEEEKKEKVVGVINELRVMAGAEVEQQSAPGHFTVYVDRPPASVAEAMRDIQGHFAKVADTAAEVSVLLEVVPYKRKVRPPAPPRGDAEDGGEGDGGEQGGWEASPEPFQLFQSHRESLDRLYEWEKRLYDEVRAAERVRLAYEKKCAQLRSQDANGAEPFAIERTRAAMRDLRTKLKIALTSVDAVSRRVSALRDHELLPQLAQLIRGLAGMWRVIADAHRVMKRTADEASALLSSSSAAAAAAGGIRGPPPPPPGQTRAAAAAGALATELRGWRAATEAWAESQRGYAAALWGWARSCVKDDAENQDQGSAQMPTPMPRLLVAWARAVEAVDVEAASRAVEAVASEASAIATAARRRRGAGEEEQEETSEEEGKRRVCAGLAAALEAIAEAGGVASAAYGELVAEMEEGDREGEMAGRDDGSIQNDRQ</sequence>
<feature type="region of interest" description="Disordered" evidence="1">
    <location>
        <begin position="181"/>
        <end position="245"/>
    </location>
</feature>
<feature type="compositionally biased region" description="Acidic residues" evidence="1">
    <location>
        <begin position="181"/>
        <end position="228"/>
    </location>
</feature>